<protein>
    <submittedName>
        <fullName evidence="6">CDC73-domain-containing protein</fullName>
    </submittedName>
</protein>
<accession>A0A6A6WLE7</accession>
<dbReference type="RefSeq" id="XP_033605491.1">
    <property type="nucleotide sequence ID" value="XM_033746304.1"/>
</dbReference>
<dbReference type="InterPro" id="IPR031336">
    <property type="entry name" value="CDC73_C"/>
</dbReference>
<feature type="domain" description="Cell division control protein 73 C-terminal" evidence="5">
    <location>
        <begin position="244"/>
        <end position="403"/>
    </location>
</feature>
<dbReference type="InterPro" id="IPR038103">
    <property type="entry name" value="CDC73_C_sf"/>
</dbReference>
<reference evidence="6" key="1">
    <citation type="journal article" date="2020" name="Stud. Mycol.">
        <title>101 Dothideomycetes genomes: a test case for predicting lifestyles and emergence of pathogens.</title>
        <authorList>
            <person name="Haridas S."/>
            <person name="Albert R."/>
            <person name="Binder M."/>
            <person name="Bloem J."/>
            <person name="Labutti K."/>
            <person name="Salamov A."/>
            <person name="Andreopoulos B."/>
            <person name="Baker S."/>
            <person name="Barry K."/>
            <person name="Bills G."/>
            <person name="Bluhm B."/>
            <person name="Cannon C."/>
            <person name="Castanera R."/>
            <person name="Culley D."/>
            <person name="Daum C."/>
            <person name="Ezra D."/>
            <person name="Gonzalez J."/>
            <person name="Henrissat B."/>
            <person name="Kuo A."/>
            <person name="Liang C."/>
            <person name="Lipzen A."/>
            <person name="Lutzoni F."/>
            <person name="Magnuson J."/>
            <person name="Mondo S."/>
            <person name="Nolan M."/>
            <person name="Ohm R."/>
            <person name="Pangilinan J."/>
            <person name="Park H.-J."/>
            <person name="Ramirez L."/>
            <person name="Alfaro M."/>
            <person name="Sun H."/>
            <person name="Tritt A."/>
            <person name="Yoshinaga Y."/>
            <person name="Zwiers L.-H."/>
            <person name="Turgeon B."/>
            <person name="Goodwin S."/>
            <person name="Spatafora J."/>
            <person name="Crous P."/>
            <person name="Grigoriev I."/>
        </authorList>
    </citation>
    <scope>NUCLEOTIDE SEQUENCE</scope>
    <source>
        <strain evidence="6">CBS 121739</strain>
    </source>
</reference>
<evidence type="ECO:0000256" key="2">
    <source>
        <dbReference type="ARBA" id="ARBA00010427"/>
    </source>
</evidence>
<dbReference type="PANTHER" id="PTHR12466">
    <property type="entry name" value="CDC73 DOMAIN PROTEIN"/>
    <property type="match status" value="1"/>
</dbReference>
<dbReference type="Gene3D" id="3.40.50.11990">
    <property type="entry name" value="RNA polymerase II accessory factor, Cdc73 C-terminal domain"/>
    <property type="match status" value="1"/>
</dbReference>
<dbReference type="Pfam" id="PF05179">
    <property type="entry name" value="CDC73_C"/>
    <property type="match status" value="1"/>
</dbReference>
<dbReference type="EMBL" id="ML996565">
    <property type="protein sequence ID" value="KAF2763040.1"/>
    <property type="molecule type" value="Genomic_DNA"/>
</dbReference>
<evidence type="ECO:0000313" key="6">
    <source>
        <dbReference type="EMBL" id="KAF2763040.1"/>
    </source>
</evidence>
<dbReference type="GO" id="GO:0006368">
    <property type="term" value="P:transcription elongation by RNA polymerase II"/>
    <property type="evidence" value="ECO:0007669"/>
    <property type="project" value="InterPro"/>
</dbReference>
<evidence type="ECO:0000256" key="1">
    <source>
        <dbReference type="ARBA" id="ARBA00004123"/>
    </source>
</evidence>
<evidence type="ECO:0000256" key="4">
    <source>
        <dbReference type="ARBA" id="ARBA00023242"/>
    </source>
</evidence>
<dbReference type="GeneID" id="54487358"/>
<dbReference type="OrthoDB" id="2186602at2759"/>
<dbReference type="GO" id="GO:0000993">
    <property type="term" value="F:RNA polymerase II complex binding"/>
    <property type="evidence" value="ECO:0007669"/>
    <property type="project" value="TreeGrafter"/>
</dbReference>
<dbReference type="GO" id="GO:0032968">
    <property type="term" value="P:positive regulation of transcription elongation by RNA polymerase II"/>
    <property type="evidence" value="ECO:0007669"/>
    <property type="project" value="TreeGrafter"/>
</dbReference>
<evidence type="ECO:0000256" key="3">
    <source>
        <dbReference type="ARBA" id="ARBA00023163"/>
    </source>
</evidence>
<organism evidence="6 7">
    <name type="scientific">Pseudovirgaria hyperparasitica</name>
    <dbReference type="NCBI Taxonomy" id="470096"/>
    <lineage>
        <taxon>Eukaryota</taxon>
        <taxon>Fungi</taxon>
        <taxon>Dikarya</taxon>
        <taxon>Ascomycota</taxon>
        <taxon>Pezizomycotina</taxon>
        <taxon>Dothideomycetes</taxon>
        <taxon>Dothideomycetes incertae sedis</taxon>
        <taxon>Acrospermales</taxon>
        <taxon>Acrospermaceae</taxon>
        <taxon>Pseudovirgaria</taxon>
    </lineage>
</organism>
<proteinExistence type="inferred from homology"/>
<evidence type="ECO:0000259" key="5">
    <source>
        <dbReference type="Pfam" id="PF05179"/>
    </source>
</evidence>
<dbReference type="AlphaFoldDB" id="A0A6A6WLE7"/>
<comment type="subcellular location">
    <subcellularLocation>
        <location evidence="1">Nucleus</location>
    </subcellularLocation>
</comment>
<dbReference type="GO" id="GO:0016593">
    <property type="term" value="C:Cdc73/Paf1 complex"/>
    <property type="evidence" value="ECO:0007669"/>
    <property type="project" value="InterPro"/>
</dbReference>
<dbReference type="InterPro" id="IPR007852">
    <property type="entry name" value="Cdc73/Parafibromin"/>
</dbReference>
<gene>
    <name evidence="6" type="ORF">EJ05DRAFT_495881</name>
</gene>
<comment type="similarity">
    <text evidence="2">Belongs to the CDC73 family.</text>
</comment>
<sequence length="416" mass="45511">MASFDPLLQLREAIAKGPAPFLTKSSDGTATGDIVASLSEATHLQFNHDNQQRLIPLTTPTRFVVSGNPVDLRNIYLAWIKKDAAIPEYVGEARKLNEELAKSGAVAAVQNLQFVQKLDLVAWLQGASDESEYIKPLAADGEAAQASADVASGAAGGVATVPSAGQAAKGPKQVDSRLLEIYSAERKMGDRNSCLRGIKPTDFSHVRKSAAVFLHHSKQKPGQAPPNAGMAPSLPLNPKKPHRRIEPIILISPSASSLLRMSNVRSFLGEGLYIPPDTANASVNILHIERTLPSIDPARPMRFILVDSSDQFKPDYWSRVVAVFTTGQAWQFKSYKWTQPMELFGHALGIYVGWRGDSTPDTVKGWGRSVATIQLDKWNNTQGTHGRWRDREVMESVWSAIEESMRGKGWAKEGPR</sequence>
<name>A0A6A6WLE7_9PEZI</name>
<keyword evidence="4" id="KW-0539">Nucleus</keyword>
<dbReference type="FunFam" id="3.40.50.11990:FF:000003">
    <property type="entry name" value="Pol II transcription elongation factor subunit Cdc73"/>
    <property type="match status" value="1"/>
</dbReference>
<keyword evidence="3" id="KW-0804">Transcription</keyword>
<dbReference type="PANTHER" id="PTHR12466:SF8">
    <property type="entry name" value="PARAFIBROMIN"/>
    <property type="match status" value="1"/>
</dbReference>
<evidence type="ECO:0000313" key="7">
    <source>
        <dbReference type="Proteomes" id="UP000799437"/>
    </source>
</evidence>
<dbReference type="Proteomes" id="UP000799437">
    <property type="component" value="Unassembled WGS sequence"/>
</dbReference>
<keyword evidence="7" id="KW-1185">Reference proteome</keyword>